<evidence type="ECO:0000313" key="6">
    <source>
        <dbReference type="EMBL" id="AKT73000.1"/>
    </source>
</evidence>
<keyword evidence="6" id="KW-0614">Plasmid</keyword>
<comment type="subcellular location">
    <subcellularLocation>
        <location evidence="1">Membrane</location>
    </subcellularLocation>
</comment>
<accession>A0A0R8C7N0</accession>
<keyword evidence="4 5" id="KW-0472">Membrane</keyword>
<evidence type="ECO:0000256" key="3">
    <source>
        <dbReference type="ARBA" id="ARBA00022989"/>
    </source>
</evidence>
<evidence type="ECO:0000256" key="5">
    <source>
        <dbReference type="SAM" id="Phobius"/>
    </source>
</evidence>
<geneLocation type="plasmid" evidence="6">
    <name>pKPC-SMH</name>
</geneLocation>
<organism evidence="6">
    <name type="scientific">Klebsiella pneumoniae subsp. pneumoniae</name>
    <dbReference type="NCBI Taxonomy" id="72407"/>
    <lineage>
        <taxon>Bacteria</taxon>
        <taxon>Pseudomonadati</taxon>
        <taxon>Pseudomonadota</taxon>
        <taxon>Gammaproteobacteria</taxon>
        <taxon>Enterobacterales</taxon>
        <taxon>Enterobacteriaceae</taxon>
        <taxon>Klebsiella/Raoultella group</taxon>
        <taxon>Klebsiella</taxon>
        <taxon>Klebsiella pneumoniae complex</taxon>
    </lineage>
</organism>
<feature type="transmembrane region" description="Helical" evidence="5">
    <location>
        <begin position="21"/>
        <end position="38"/>
    </location>
</feature>
<dbReference type="InterPro" id="IPR007792">
    <property type="entry name" value="T4SS_VirB3/TrbD/AvhB"/>
</dbReference>
<dbReference type="Pfam" id="PF05101">
    <property type="entry name" value="VirB3"/>
    <property type="match status" value="1"/>
</dbReference>
<keyword evidence="3 5" id="KW-1133">Transmembrane helix</keyword>
<evidence type="ECO:0000256" key="1">
    <source>
        <dbReference type="ARBA" id="ARBA00004370"/>
    </source>
</evidence>
<reference evidence="6" key="1">
    <citation type="journal article" date="2015" name="J. Antimicrob. Chemother.">
        <title>Lateral dissemination and inter-patient transmission of blaKPC-3: role of a conjugative plasmid in spreading carbapenem resistance.</title>
        <authorList>
            <person name="Tijet N."/>
            <person name="Muller M.P."/>
            <person name="Matukas L.M."/>
            <person name="Khan A."/>
            <person name="Patel S.N."/>
            <person name="Melano R.G."/>
        </authorList>
    </citation>
    <scope>NUCLEOTIDE SEQUENCE</scope>
    <source>
        <strain evidence="6">GN1006</strain>
        <plasmid evidence="6">pKPC-SMH</plasmid>
    </source>
</reference>
<dbReference type="AlphaFoldDB" id="A0A0R8C7N0"/>
<dbReference type="GO" id="GO:0016020">
    <property type="term" value="C:membrane"/>
    <property type="evidence" value="ECO:0007669"/>
    <property type="project" value="UniProtKB-SubCell"/>
</dbReference>
<name>A0A0R8C7N0_KLEPN</name>
<evidence type="ECO:0000256" key="4">
    <source>
        <dbReference type="ARBA" id="ARBA00023136"/>
    </source>
</evidence>
<sequence>MFENGQRPLFKGATRVPRLAGVPRTVALVIFMISATLFMTLHLWSLLVFAVLWSIAAALTKYDDRMFRILSLWLQTKFRNAHDTPFKQWSGSSYSPVDYKKKELK</sequence>
<protein>
    <submittedName>
        <fullName evidence="6">Conjugative protein TraA</fullName>
    </submittedName>
</protein>
<evidence type="ECO:0000256" key="2">
    <source>
        <dbReference type="ARBA" id="ARBA00022692"/>
    </source>
</evidence>
<dbReference type="EMBL" id="KT148595">
    <property type="protein sequence ID" value="AKT73000.1"/>
    <property type="molecule type" value="Genomic_DNA"/>
</dbReference>
<feature type="transmembrane region" description="Helical" evidence="5">
    <location>
        <begin position="44"/>
        <end position="62"/>
    </location>
</feature>
<keyword evidence="2 5" id="KW-0812">Transmembrane</keyword>
<dbReference type="RefSeq" id="WP_000462629.1">
    <property type="nucleotide sequence ID" value="NZ_JADPQD010000004.1"/>
</dbReference>
<proteinExistence type="predicted"/>